<evidence type="ECO:0000256" key="3">
    <source>
        <dbReference type="ARBA" id="ARBA00004763"/>
    </source>
</evidence>
<dbReference type="EMBL" id="CP107006">
    <property type="protein sequence ID" value="UYQ95150.1"/>
    <property type="molecule type" value="Genomic_DNA"/>
</dbReference>
<evidence type="ECO:0000313" key="11">
    <source>
        <dbReference type="Proteomes" id="UP001162741"/>
    </source>
</evidence>
<keyword evidence="5 10" id="KW-0808">Transferase</keyword>
<keyword evidence="7" id="KW-0460">Magnesium</keyword>
<dbReference type="PANTHER" id="PTHR20941:SF1">
    <property type="entry name" value="FOLIC ACID SYNTHESIS PROTEIN FOL1"/>
    <property type="match status" value="1"/>
</dbReference>
<dbReference type="Gene3D" id="3.20.20.20">
    <property type="entry name" value="Dihydropteroate synthase-like"/>
    <property type="match status" value="1"/>
</dbReference>
<name>A0ABY6J637_9BACT</name>
<accession>A0ABY6J637</accession>
<evidence type="ECO:0000313" key="10">
    <source>
        <dbReference type="EMBL" id="UYQ95150.1"/>
    </source>
</evidence>
<proteinExistence type="predicted"/>
<dbReference type="PANTHER" id="PTHR20941">
    <property type="entry name" value="FOLATE SYNTHESIS PROTEINS"/>
    <property type="match status" value="1"/>
</dbReference>
<organism evidence="10 11">
    <name type="scientific">Chitinophaga horti</name>
    <dbReference type="NCBI Taxonomy" id="2920382"/>
    <lineage>
        <taxon>Bacteria</taxon>
        <taxon>Pseudomonadati</taxon>
        <taxon>Bacteroidota</taxon>
        <taxon>Chitinophagia</taxon>
        <taxon>Chitinophagales</taxon>
        <taxon>Chitinophagaceae</taxon>
        <taxon>Chitinophaga</taxon>
    </lineage>
</organism>
<comment type="cofactor">
    <cofactor evidence="2">
        <name>Mg(2+)</name>
        <dbReference type="ChEBI" id="CHEBI:18420"/>
    </cofactor>
</comment>
<dbReference type="Pfam" id="PF00809">
    <property type="entry name" value="Pterin_bind"/>
    <property type="match status" value="1"/>
</dbReference>
<evidence type="ECO:0000256" key="2">
    <source>
        <dbReference type="ARBA" id="ARBA00001946"/>
    </source>
</evidence>
<sequence length="281" mass="30782">MTYTINCRGKLLDLSQPVAMGIMNINEDSFYAGSRSHQLHEVTARAGQMLAGGAAILDLGGQSTRPGSVQVSAEEEASRVIPAIHAIVHHYPEAVISVDTYYAAVAEKAVLAGAAIVNDISAGDLDKQMIPTVARLKVPYIAMHMKGTPETMQKEARYHDVVQDVLDYFILKLEVLRQAGIRDVIIDPGFGFAKNMEHNYQLLNGLHAFKMLNVPILAGVSRKGMIYKLLETTAEQALNGTTVLHTLALQQGAAILRVHDVKEANEVIRIMQYAQQHLSRD</sequence>
<dbReference type="InterPro" id="IPR011005">
    <property type="entry name" value="Dihydropteroate_synth-like_sf"/>
</dbReference>
<dbReference type="InterPro" id="IPR045031">
    <property type="entry name" value="DHP_synth-like"/>
</dbReference>
<reference evidence="10" key="1">
    <citation type="submission" date="2022-10" db="EMBL/GenBank/DDBJ databases">
        <title>Chitinophaga sp. nov., isolated from soil.</title>
        <authorList>
            <person name="Jeon C.O."/>
        </authorList>
    </citation>
    <scope>NUCLEOTIDE SEQUENCE</scope>
    <source>
        <strain evidence="10">R8</strain>
    </source>
</reference>
<evidence type="ECO:0000256" key="8">
    <source>
        <dbReference type="ARBA" id="ARBA00022909"/>
    </source>
</evidence>
<evidence type="ECO:0000256" key="6">
    <source>
        <dbReference type="ARBA" id="ARBA00022723"/>
    </source>
</evidence>
<dbReference type="PROSITE" id="PS50972">
    <property type="entry name" value="PTERIN_BINDING"/>
    <property type="match status" value="1"/>
</dbReference>
<keyword evidence="11" id="KW-1185">Reference proteome</keyword>
<feature type="domain" description="Pterin-binding" evidence="9">
    <location>
        <begin position="17"/>
        <end position="269"/>
    </location>
</feature>
<evidence type="ECO:0000256" key="1">
    <source>
        <dbReference type="ARBA" id="ARBA00000012"/>
    </source>
</evidence>
<dbReference type="PROSITE" id="PS00793">
    <property type="entry name" value="DHPS_2"/>
    <property type="match status" value="1"/>
</dbReference>
<dbReference type="RefSeq" id="WP_264282930.1">
    <property type="nucleotide sequence ID" value="NZ_CP107006.1"/>
</dbReference>
<dbReference type="NCBIfam" id="TIGR01496">
    <property type="entry name" value="DHPS"/>
    <property type="match status" value="1"/>
</dbReference>
<evidence type="ECO:0000256" key="5">
    <source>
        <dbReference type="ARBA" id="ARBA00022679"/>
    </source>
</evidence>
<gene>
    <name evidence="10" type="primary">folP</name>
    <name evidence="10" type="ORF">MKQ68_08575</name>
</gene>
<evidence type="ECO:0000256" key="7">
    <source>
        <dbReference type="ARBA" id="ARBA00022842"/>
    </source>
</evidence>
<dbReference type="SUPFAM" id="SSF51717">
    <property type="entry name" value="Dihydropteroate synthetase-like"/>
    <property type="match status" value="1"/>
</dbReference>
<comment type="catalytic activity">
    <reaction evidence="1">
        <text>(7,8-dihydropterin-6-yl)methyl diphosphate + 4-aminobenzoate = 7,8-dihydropteroate + diphosphate</text>
        <dbReference type="Rhea" id="RHEA:19949"/>
        <dbReference type="ChEBI" id="CHEBI:17836"/>
        <dbReference type="ChEBI" id="CHEBI:17839"/>
        <dbReference type="ChEBI" id="CHEBI:33019"/>
        <dbReference type="ChEBI" id="CHEBI:72950"/>
        <dbReference type="EC" id="2.5.1.15"/>
    </reaction>
</comment>
<comment type="pathway">
    <text evidence="3">Cofactor biosynthesis; tetrahydrofolate biosynthesis; 7,8-dihydrofolate from 2-amino-4-hydroxy-6-hydroxymethyl-7,8-dihydropteridine diphosphate and 4-aminobenzoate: step 1/2.</text>
</comment>
<keyword evidence="6" id="KW-0479">Metal-binding</keyword>
<dbReference type="EC" id="2.5.1.15" evidence="4"/>
<dbReference type="InterPro" id="IPR006390">
    <property type="entry name" value="DHP_synth_dom"/>
</dbReference>
<dbReference type="InterPro" id="IPR000489">
    <property type="entry name" value="Pterin-binding_dom"/>
</dbReference>
<protein>
    <recommendedName>
        <fullName evidence="4">dihydropteroate synthase</fullName>
        <ecNumber evidence="4">2.5.1.15</ecNumber>
    </recommendedName>
</protein>
<evidence type="ECO:0000259" key="9">
    <source>
        <dbReference type="PROSITE" id="PS50972"/>
    </source>
</evidence>
<dbReference type="CDD" id="cd00739">
    <property type="entry name" value="DHPS"/>
    <property type="match status" value="1"/>
</dbReference>
<dbReference type="GO" id="GO:0004156">
    <property type="term" value="F:dihydropteroate synthase activity"/>
    <property type="evidence" value="ECO:0007669"/>
    <property type="project" value="UniProtKB-EC"/>
</dbReference>
<keyword evidence="8" id="KW-0289">Folate biosynthesis</keyword>
<dbReference type="Proteomes" id="UP001162741">
    <property type="component" value="Chromosome"/>
</dbReference>
<evidence type="ECO:0000256" key="4">
    <source>
        <dbReference type="ARBA" id="ARBA00012458"/>
    </source>
</evidence>